<accession>A0A6A6J7G5</accession>
<proteinExistence type="predicted"/>
<evidence type="ECO:0000259" key="7">
    <source>
        <dbReference type="PROSITE" id="PS50850"/>
    </source>
</evidence>
<dbReference type="OrthoDB" id="10021397at2759"/>
<dbReference type="SUPFAM" id="SSF103473">
    <property type="entry name" value="MFS general substrate transporter"/>
    <property type="match status" value="1"/>
</dbReference>
<feature type="region of interest" description="Disordered" evidence="5">
    <location>
        <begin position="1"/>
        <end position="49"/>
    </location>
</feature>
<feature type="domain" description="Major facilitator superfamily (MFS) profile" evidence="7">
    <location>
        <begin position="56"/>
        <end position="504"/>
    </location>
</feature>
<name>A0A6A6J7G5_WESOR</name>
<dbReference type="CDD" id="cd17502">
    <property type="entry name" value="MFS_Azr1_MDR_like"/>
    <property type="match status" value="1"/>
</dbReference>
<dbReference type="AlphaFoldDB" id="A0A6A6J7G5"/>
<keyword evidence="2 6" id="KW-0812">Transmembrane</keyword>
<reference evidence="8" key="1">
    <citation type="journal article" date="2020" name="Stud. Mycol.">
        <title>101 Dothideomycetes genomes: a test case for predicting lifestyles and emergence of pathogens.</title>
        <authorList>
            <person name="Haridas S."/>
            <person name="Albert R."/>
            <person name="Binder M."/>
            <person name="Bloem J."/>
            <person name="Labutti K."/>
            <person name="Salamov A."/>
            <person name="Andreopoulos B."/>
            <person name="Baker S."/>
            <person name="Barry K."/>
            <person name="Bills G."/>
            <person name="Bluhm B."/>
            <person name="Cannon C."/>
            <person name="Castanera R."/>
            <person name="Culley D."/>
            <person name="Daum C."/>
            <person name="Ezra D."/>
            <person name="Gonzalez J."/>
            <person name="Henrissat B."/>
            <person name="Kuo A."/>
            <person name="Liang C."/>
            <person name="Lipzen A."/>
            <person name="Lutzoni F."/>
            <person name="Magnuson J."/>
            <person name="Mondo S."/>
            <person name="Nolan M."/>
            <person name="Ohm R."/>
            <person name="Pangilinan J."/>
            <person name="Park H.-J."/>
            <person name="Ramirez L."/>
            <person name="Alfaro M."/>
            <person name="Sun H."/>
            <person name="Tritt A."/>
            <person name="Yoshinaga Y."/>
            <person name="Zwiers L.-H."/>
            <person name="Turgeon B."/>
            <person name="Goodwin S."/>
            <person name="Spatafora J."/>
            <person name="Crous P."/>
            <person name="Grigoriev I."/>
        </authorList>
    </citation>
    <scope>NUCLEOTIDE SEQUENCE</scope>
    <source>
        <strain evidence="8">CBS 379.55</strain>
    </source>
</reference>
<gene>
    <name evidence="8" type="ORF">EI97DRAFT_427076</name>
</gene>
<evidence type="ECO:0000256" key="4">
    <source>
        <dbReference type="ARBA" id="ARBA00023136"/>
    </source>
</evidence>
<dbReference type="PANTHER" id="PTHR23501">
    <property type="entry name" value="MAJOR FACILITATOR SUPERFAMILY"/>
    <property type="match status" value="1"/>
</dbReference>
<feature type="transmembrane region" description="Helical" evidence="6">
    <location>
        <begin position="54"/>
        <end position="73"/>
    </location>
</feature>
<dbReference type="InterPro" id="IPR036259">
    <property type="entry name" value="MFS_trans_sf"/>
</dbReference>
<sequence length="584" mass="62183">MSRPTTRGATDLAAEDSADLEKQKSSNPSRHDTPKTNQLDGTNSSQQPSTSTTALILISVFLSLLLVGLDRTIVSTAIPRIADEFHSLDDVGWYGSAYLLTCCAFQLLFGKIYAFYSVRITLVTSILLFEIGSALCGAAPSSSSFIAGRAIAGVGAAGIFAGTVVSIVHVVPLAKRPKIQGCMGAVMGVATIVGPLVGGAFTTHVTWRWCFYINLPFGAVAIAVILVFFKVPNRDSSKQPWVEKIKQLDGPGTALLVPGVICLLLALQWGGQTYAWSNGRIIALLTLQGVLLPGFVAAQIWLPKTATVPPRILKYRSVAAGLWATTCIAASQYIFIYYLPIWFQAIKGVPAVDSGIRILPLMLAFVLASILGGAINQKIGYYTPLGIAGVCIMATGSGLLTTLEIDTGKGKWIGYQVVYGLGMGFCFQTSNLATQTVLPKRDVPIGMALMFFGGLIGGAVFVSVGENVLGNQLLERLSGLPGFNRGLVTSGGATSLINLVPADQKEMVLVAYNEALRRVYQIGVIVSCLAVLGIGSLEWKSVLKQSEKNDRAERDSAVKEKVEGDLPDKVQSQSAQQDVKDSRV</sequence>
<evidence type="ECO:0000313" key="8">
    <source>
        <dbReference type="EMBL" id="KAF2272093.1"/>
    </source>
</evidence>
<dbReference type="GO" id="GO:0005886">
    <property type="term" value="C:plasma membrane"/>
    <property type="evidence" value="ECO:0007669"/>
    <property type="project" value="TreeGrafter"/>
</dbReference>
<dbReference type="Gene3D" id="1.20.1250.20">
    <property type="entry name" value="MFS general substrate transporter like domains"/>
    <property type="match status" value="1"/>
</dbReference>
<feature type="transmembrane region" description="Helical" evidence="6">
    <location>
        <begin position="146"/>
        <end position="171"/>
    </location>
</feature>
<feature type="transmembrane region" description="Helical" evidence="6">
    <location>
        <begin position="281"/>
        <end position="302"/>
    </location>
</feature>
<dbReference type="Proteomes" id="UP000800097">
    <property type="component" value="Unassembled WGS sequence"/>
</dbReference>
<feature type="region of interest" description="Disordered" evidence="5">
    <location>
        <begin position="545"/>
        <end position="584"/>
    </location>
</feature>
<keyword evidence="3 6" id="KW-1133">Transmembrane helix</keyword>
<protein>
    <submittedName>
        <fullName evidence="8">Putative MFS aflatoxin efflux pump</fullName>
    </submittedName>
</protein>
<dbReference type="EMBL" id="ML986527">
    <property type="protein sequence ID" value="KAF2272093.1"/>
    <property type="molecule type" value="Genomic_DNA"/>
</dbReference>
<evidence type="ECO:0000256" key="1">
    <source>
        <dbReference type="ARBA" id="ARBA00004141"/>
    </source>
</evidence>
<feature type="transmembrane region" description="Helical" evidence="6">
    <location>
        <begin position="183"/>
        <end position="205"/>
    </location>
</feature>
<dbReference type="InterPro" id="IPR011701">
    <property type="entry name" value="MFS"/>
</dbReference>
<evidence type="ECO:0000256" key="6">
    <source>
        <dbReference type="SAM" id="Phobius"/>
    </source>
</evidence>
<evidence type="ECO:0000256" key="3">
    <source>
        <dbReference type="ARBA" id="ARBA00022989"/>
    </source>
</evidence>
<dbReference type="Pfam" id="PF07690">
    <property type="entry name" value="MFS_1"/>
    <property type="match status" value="1"/>
</dbReference>
<dbReference type="InterPro" id="IPR020846">
    <property type="entry name" value="MFS_dom"/>
</dbReference>
<dbReference type="FunFam" id="1.20.1720.10:FF:000012">
    <property type="entry name" value="MFS toxin efflux pump (AflT)"/>
    <property type="match status" value="1"/>
</dbReference>
<dbReference type="PROSITE" id="PS50850">
    <property type="entry name" value="MFS"/>
    <property type="match status" value="1"/>
</dbReference>
<dbReference type="FunFam" id="1.20.1250.20:FF:000196">
    <property type="entry name" value="MFS toxin efflux pump (AflT)"/>
    <property type="match status" value="1"/>
</dbReference>
<feature type="transmembrane region" description="Helical" evidence="6">
    <location>
        <begin position="120"/>
        <end position="140"/>
    </location>
</feature>
<feature type="transmembrane region" description="Helical" evidence="6">
    <location>
        <begin position="322"/>
        <end position="343"/>
    </location>
</feature>
<dbReference type="GeneID" id="54550386"/>
<evidence type="ECO:0000256" key="2">
    <source>
        <dbReference type="ARBA" id="ARBA00022692"/>
    </source>
</evidence>
<feature type="transmembrane region" description="Helical" evidence="6">
    <location>
        <begin position="211"/>
        <end position="229"/>
    </location>
</feature>
<dbReference type="Gene3D" id="1.20.1720.10">
    <property type="entry name" value="Multidrug resistance protein D"/>
    <property type="match status" value="1"/>
</dbReference>
<feature type="transmembrane region" description="Helical" evidence="6">
    <location>
        <begin position="93"/>
        <end position="113"/>
    </location>
</feature>
<comment type="subcellular location">
    <subcellularLocation>
        <location evidence="1">Membrane</location>
        <topology evidence="1">Multi-pass membrane protein</topology>
    </subcellularLocation>
</comment>
<feature type="compositionally biased region" description="Basic and acidic residues" evidence="5">
    <location>
        <begin position="545"/>
        <end position="568"/>
    </location>
</feature>
<feature type="transmembrane region" description="Helical" evidence="6">
    <location>
        <begin position="412"/>
        <end position="433"/>
    </location>
</feature>
<dbReference type="GO" id="GO:0022857">
    <property type="term" value="F:transmembrane transporter activity"/>
    <property type="evidence" value="ECO:0007669"/>
    <property type="project" value="InterPro"/>
</dbReference>
<organism evidence="8 9">
    <name type="scientific">Westerdykella ornata</name>
    <dbReference type="NCBI Taxonomy" id="318751"/>
    <lineage>
        <taxon>Eukaryota</taxon>
        <taxon>Fungi</taxon>
        <taxon>Dikarya</taxon>
        <taxon>Ascomycota</taxon>
        <taxon>Pezizomycotina</taxon>
        <taxon>Dothideomycetes</taxon>
        <taxon>Pleosporomycetidae</taxon>
        <taxon>Pleosporales</taxon>
        <taxon>Sporormiaceae</taxon>
        <taxon>Westerdykella</taxon>
    </lineage>
</organism>
<feature type="transmembrane region" description="Helical" evidence="6">
    <location>
        <begin position="445"/>
        <end position="464"/>
    </location>
</feature>
<feature type="compositionally biased region" description="Basic and acidic residues" evidence="5">
    <location>
        <begin position="19"/>
        <end position="34"/>
    </location>
</feature>
<keyword evidence="9" id="KW-1185">Reference proteome</keyword>
<dbReference type="RefSeq" id="XP_033649632.1">
    <property type="nucleotide sequence ID" value="XM_033797211.1"/>
</dbReference>
<evidence type="ECO:0000313" key="9">
    <source>
        <dbReference type="Proteomes" id="UP000800097"/>
    </source>
</evidence>
<feature type="transmembrane region" description="Helical" evidence="6">
    <location>
        <begin position="355"/>
        <end position="374"/>
    </location>
</feature>
<keyword evidence="4 6" id="KW-0472">Membrane</keyword>
<feature type="transmembrane region" description="Helical" evidence="6">
    <location>
        <begin position="250"/>
        <end position="269"/>
    </location>
</feature>
<feature type="transmembrane region" description="Helical" evidence="6">
    <location>
        <begin position="519"/>
        <end position="539"/>
    </location>
</feature>
<dbReference type="PANTHER" id="PTHR23501:SF153">
    <property type="entry name" value="AFLATOXIN EFFLUX PUMP, PUTATIVE-RELATED"/>
    <property type="match status" value="1"/>
</dbReference>
<feature type="transmembrane region" description="Helical" evidence="6">
    <location>
        <begin position="381"/>
        <end position="400"/>
    </location>
</feature>
<evidence type="ECO:0000256" key="5">
    <source>
        <dbReference type="SAM" id="MobiDB-lite"/>
    </source>
</evidence>